<gene>
    <name evidence="2" type="ORF">E5676_scaffold278G00280</name>
    <name evidence="1" type="ORF">E6C27_scaffold262G00410</name>
</gene>
<dbReference type="EMBL" id="SSTE01017321">
    <property type="protein sequence ID" value="KAA0040496.1"/>
    <property type="molecule type" value="Genomic_DNA"/>
</dbReference>
<sequence length="73" mass="8436">MFLEGCHQEMDLCRETVWDTTNDGIQYVGLEEADRINDFLNSLNLKFDIVCGCILGQRPLSSLMEECYEARLE</sequence>
<protein>
    <submittedName>
        <fullName evidence="1">Beta-galactosidase</fullName>
    </submittedName>
</protein>
<reference evidence="3 4" key="1">
    <citation type="submission" date="2019-08" db="EMBL/GenBank/DDBJ databases">
        <title>Draft genome sequences of two oriental melons (Cucumis melo L. var makuwa).</title>
        <authorList>
            <person name="Kwon S.-Y."/>
        </authorList>
    </citation>
    <scope>NUCLEOTIDE SEQUENCE [LARGE SCALE GENOMIC DNA]</scope>
    <source>
        <strain evidence="4">cv. Chang Bougi</strain>
        <strain evidence="3">cv. SW 3</strain>
        <tissue evidence="1">Leaf</tissue>
    </source>
</reference>
<proteinExistence type="predicted"/>
<evidence type="ECO:0000313" key="2">
    <source>
        <dbReference type="EMBL" id="TYK23466.1"/>
    </source>
</evidence>
<comment type="caution">
    <text evidence="1">The sequence shown here is derived from an EMBL/GenBank/DDBJ whole genome shotgun (WGS) entry which is preliminary data.</text>
</comment>
<evidence type="ECO:0000313" key="3">
    <source>
        <dbReference type="Proteomes" id="UP000321393"/>
    </source>
</evidence>
<organism evidence="1 3">
    <name type="scientific">Cucumis melo var. makuwa</name>
    <name type="common">Oriental melon</name>
    <dbReference type="NCBI Taxonomy" id="1194695"/>
    <lineage>
        <taxon>Eukaryota</taxon>
        <taxon>Viridiplantae</taxon>
        <taxon>Streptophyta</taxon>
        <taxon>Embryophyta</taxon>
        <taxon>Tracheophyta</taxon>
        <taxon>Spermatophyta</taxon>
        <taxon>Magnoliopsida</taxon>
        <taxon>eudicotyledons</taxon>
        <taxon>Gunneridae</taxon>
        <taxon>Pentapetalae</taxon>
        <taxon>rosids</taxon>
        <taxon>fabids</taxon>
        <taxon>Cucurbitales</taxon>
        <taxon>Cucurbitaceae</taxon>
        <taxon>Benincaseae</taxon>
        <taxon>Cucumis</taxon>
    </lineage>
</organism>
<name>A0A5A7TEI9_CUCMM</name>
<dbReference type="OrthoDB" id="1746033at2759"/>
<dbReference type="Proteomes" id="UP000321947">
    <property type="component" value="Unassembled WGS sequence"/>
</dbReference>
<dbReference type="EMBL" id="SSTD01004491">
    <property type="protein sequence ID" value="TYK23466.1"/>
    <property type="molecule type" value="Genomic_DNA"/>
</dbReference>
<dbReference type="Proteomes" id="UP000321393">
    <property type="component" value="Unassembled WGS sequence"/>
</dbReference>
<dbReference type="AlphaFoldDB" id="A0A5A7TEI9"/>
<accession>A0A5A7TEI9</accession>
<evidence type="ECO:0000313" key="1">
    <source>
        <dbReference type="EMBL" id="KAA0040496.1"/>
    </source>
</evidence>
<evidence type="ECO:0000313" key="4">
    <source>
        <dbReference type="Proteomes" id="UP000321947"/>
    </source>
</evidence>